<protein>
    <submittedName>
        <fullName evidence="1">Uncharacterized protein</fullName>
    </submittedName>
</protein>
<accession>A0A2S9Q8A9</accession>
<reference evidence="1 2" key="1">
    <citation type="submission" date="2018-02" db="EMBL/GenBank/DDBJ databases">
        <title>Whole genome sequencing of endophytic bacterium.</title>
        <authorList>
            <person name="Eedara R."/>
            <person name="Podile A.R."/>
        </authorList>
    </citation>
    <scope>NUCLEOTIDE SEQUENCE [LARGE SCALE GENOMIC DNA]</scope>
    <source>
        <strain evidence="1 2">RP1T</strain>
    </source>
</reference>
<evidence type="ECO:0000313" key="2">
    <source>
        <dbReference type="Proteomes" id="UP000237682"/>
    </source>
</evidence>
<evidence type="ECO:0000313" key="1">
    <source>
        <dbReference type="EMBL" id="PRH85579.1"/>
    </source>
</evidence>
<dbReference type="AlphaFoldDB" id="A0A2S9Q8A9"/>
<comment type="caution">
    <text evidence="1">The sequence shown here is derived from an EMBL/GenBank/DDBJ whole genome shotgun (WGS) entry which is preliminary data.</text>
</comment>
<dbReference type="EMBL" id="PUEJ01000008">
    <property type="protein sequence ID" value="PRH85579.1"/>
    <property type="molecule type" value="Genomic_DNA"/>
</dbReference>
<organism evidence="1 2">
    <name type="scientific">Labrys okinawensis</name>
    <dbReference type="NCBI Taxonomy" id="346911"/>
    <lineage>
        <taxon>Bacteria</taxon>
        <taxon>Pseudomonadati</taxon>
        <taxon>Pseudomonadota</taxon>
        <taxon>Alphaproteobacteria</taxon>
        <taxon>Hyphomicrobiales</taxon>
        <taxon>Xanthobacteraceae</taxon>
        <taxon>Labrys</taxon>
    </lineage>
</organism>
<keyword evidence="2" id="KW-1185">Reference proteome</keyword>
<sequence>MTAVQFNHIGQSYCSHGDSERVAKRSEAFVRPRFAGLYDLSYHLLRDIGMLDGYVARREGNQTAFSARDLIDRYR</sequence>
<dbReference type="Proteomes" id="UP000237682">
    <property type="component" value="Unassembled WGS sequence"/>
</dbReference>
<proteinExistence type="predicted"/>
<gene>
    <name evidence="1" type="ORF">C5L14_21605</name>
</gene>
<name>A0A2S9Q8A9_9HYPH</name>